<reference evidence="2 3" key="1">
    <citation type="submission" date="2019-01" db="EMBL/GenBank/DDBJ databases">
        <title>Sequencing of cultivated peanut Arachis hypogaea provides insights into genome evolution and oil improvement.</title>
        <authorList>
            <person name="Chen X."/>
        </authorList>
    </citation>
    <scope>NUCLEOTIDE SEQUENCE [LARGE SCALE GENOMIC DNA]</scope>
    <source>
        <strain evidence="3">cv. Fuhuasheng</strain>
        <tissue evidence="2">Leaves</tissue>
    </source>
</reference>
<dbReference type="STRING" id="3818.A0A444Z406"/>
<comment type="caution">
    <text evidence="2">The sequence shown here is derived from an EMBL/GenBank/DDBJ whole genome shotgun (WGS) entry which is preliminary data.</text>
</comment>
<gene>
    <name evidence="2" type="ORF">Ahy_B05g076836</name>
</gene>
<keyword evidence="3" id="KW-1185">Reference proteome</keyword>
<dbReference type="AlphaFoldDB" id="A0A444Z406"/>
<feature type="region of interest" description="Disordered" evidence="1">
    <location>
        <begin position="243"/>
        <end position="277"/>
    </location>
</feature>
<evidence type="ECO:0000256" key="1">
    <source>
        <dbReference type="SAM" id="MobiDB-lite"/>
    </source>
</evidence>
<organism evidence="2 3">
    <name type="scientific">Arachis hypogaea</name>
    <name type="common">Peanut</name>
    <dbReference type="NCBI Taxonomy" id="3818"/>
    <lineage>
        <taxon>Eukaryota</taxon>
        <taxon>Viridiplantae</taxon>
        <taxon>Streptophyta</taxon>
        <taxon>Embryophyta</taxon>
        <taxon>Tracheophyta</taxon>
        <taxon>Spermatophyta</taxon>
        <taxon>Magnoliopsida</taxon>
        <taxon>eudicotyledons</taxon>
        <taxon>Gunneridae</taxon>
        <taxon>Pentapetalae</taxon>
        <taxon>rosids</taxon>
        <taxon>fabids</taxon>
        <taxon>Fabales</taxon>
        <taxon>Fabaceae</taxon>
        <taxon>Papilionoideae</taxon>
        <taxon>50 kb inversion clade</taxon>
        <taxon>dalbergioids sensu lato</taxon>
        <taxon>Dalbergieae</taxon>
        <taxon>Pterocarpus clade</taxon>
        <taxon>Arachis</taxon>
    </lineage>
</organism>
<dbReference type="Proteomes" id="UP000289738">
    <property type="component" value="Chromosome B05"/>
</dbReference>
<feature type="compositionally biased region" description="Polar residues" evidence="1">
    <location>
        <begin position="264"/>
        <end position="276"/>
    </location>
</feature>
<accession>A0A444Z406</accession>
<dbReference type="EMBL" id="SDMP01000015">
    <property type="protein sequence ID" value="RYR08933.1"/>
    <property type="molecule type" value="Genomic_DNA"/>
</dbReference>
<proteinExistence type="predicted"/>
<name>A0A444Z406_ARAHY</name>
<protein>
    <submittedName>
        <fullName evidence="2">Uncharacterized protein</fullName>
    </submittedName>
</protein>
<feature type="region of interest" description="Disordered" evidence="1">
    <location>
        <begin position="122"/>
        <end position="142"/>
    </location>
</feature>
<dbReference type="Gene3D" id="6.10.140.1950">
    <property type="match status" value="1"/>
</dbReference>
<sequence>MEIPISFGDYCLRQSFLQERKEHPSYSSQSNFMGNSPPPQNDSLYYAHGGWEYQEHEMGCFPGSQNGPYFDDFDHYSSCGWEDQSQRDFTHSYPNHQEPSPLNYKTSPPSFTCLNPSSFESASAQKSIQNPYNSFHHPQNSIHYPQESYHFQNTQPQNNQFHSQPLQPTQPPLDRLARMELFMEELKRSREEERLFRIELLLEEIIKTNEEEKIARRDHEEKLRQNAQLYSEEQFIEELRAQRETTSLSPETEEFIQRSRTNEEVNQGSPHSNETESCIESEFIEPPIREVLDEEDAPPIIQYPNPEIKVRKIEFVAIAGTAIKLIRKCFWFSLQSPKEPYLIMKPKSAEKTWQDLSVKLADPDLVSNPSEYQKLAKSVAELDEVLSFVMCTSPDTSFCTVLRHFNILLGVLILRTEKLCWTRLCILNMMGMMEDNDEVTTKTRILSLELLQVIK</sequence>
<evidence type="ECO:0000313" key="2">
    <source>
        <dbReference type="EMBL" id="RYR08933.1"/>
    </source>
</evidence>
<evidence type="ECO:0000313" key="3">
    <source>
        <dbReference type="Proteomes" id="UP000289738"/>
    </source>
</evidence>